<dbReference type="PATRIC" id="fig|1576480.3.peg.80"/>
<dbReference type="PRINTS" id="PR00142">
    <property type="entry name" value="RECA"/>
</dbReference>
<dbReference type="Proteomes" id="UP000051297">
    <property type="component" value="Unassembled WGS sequence"/>
</dbReference>
<evidence type="ECO:0000256" key="8">
    <source>
        <dbReference type="RuleBase" id="RU000526"/>
    </source>
</evidence>
<dbReference type="Gene3D" id="3.40.50.300">
    <property type="entry name" value="P-loop containing nucleotide triphosphate hydrolases"/>
    <property type="match status" value="1"/>
</dbReference>
<dbReference type="GO" id="GO:0003684">
    <property type="term" value="F:damaged DNA binding"/>
    <property type="evidence" value="ECO:0007669"/>
    <property type="project" value="UniProtKB-UniRule"/>
</dbReference>
<evidence type="ECO:0000256" key="6">
    <source>
        <dbReference type="ARBA" id="ARBA00023172"/>
    </source>
</evidence>
<proteinExistence type="inferred from homology"/>
<dbReference type="EMBL" id="LDXK01000001">
    <property type="protein sequence ID" value="KRT67671.1"/>
    <property type="molecule type" value="Genomic_DNA"/>
</dbReference>
<comment type="caution">
    <text evidence="12">The sequence shown here is derived from an EMBL/GenBank/DDBJ whole genome shotgun (WGS) entry which is preliminary data.</text>
</comment>
<gene>
    <name evidence="7 12" type="primary">recA</name>
    <name evidence="12" type="ORF">XU08_C0001G0079</name>
</gene>
<dbReference type="SMART" id="SM00382">
    <property type="entry name" value="AAA"/>
    <property type="match status" value="1"/>
</dbReference>
<dbReference type="InterPro" id="IPR020587">
    <property type="entry name" value="RecA_monomer-monomer_interface"/>
</dbReference>
<dbReference type="PANTHER" id="PTHR45900">
    <property type="entry name" value="RECA"/>
    <property type="match status" value="1"/>
</dbReference>
<dbReference type="FunFam" id="3.40.50.300:FF:000087">
    <property type="entry name" value="Recombinase RecA"/>
    <property type="match status" value="1"/>
</dbReference>
<dbReference type="SUPFAM" id="SSF52540">
    <property type="entry name" value="P-loop containing nucleoside triphosphate hydrolases"/>
    <property type="match status" value="1"/>
</dbReference>
<evidence type="ECO:0000259" key="10">
    <source>
        <dbReference type="PROSITE" id="PS50162"/>
    </source>
</evidence>
<evidence type="ECO:0000313" key="12">
    <source>
        <dbReference type="EMBL" id="KRT67671.1"/>
    </source>
</evidence>
<keyword evidence="7 9" id="KW-0227">DNA damage</keyword>
<dbReference type="GO" id="GO:0005737">
    <property type="term" value="C:cytoplasm"/>
    <property type="evidence" value="ECO:0007669"/>
    <property type="project" value="UniProtKB-SubCell"/>
</dbReference>
<name>A0A0T5ZY32_UNCKA</name>
<dbReference type="InterPro" id="IPR013765">
    <property type="entry name" value="DNA_recomb/repair_RecA"/>
</dbReference>
<keyword evidence="7 8" id="KW-0742">SOS response</keyword>
<dbReference type="NCBIfam" id="TIGR02012">
    <property type="entry name" value="tigrfam_recA"/>
    <property type="match status" value="1"/>
</dbReference>
<evidence type="ECO:0000256" key="7">
    <source>
        <dbReference type="HAMAP-Rule" id="MF_00268"/>
    </source>
</evidence>
<dbReference type="PROSITE" id="PS00321">
    <property type="entry name" value="RECA_1"/>
    <property type="match status" value="1"/>
</dbReference>
<comment type="caution">
    <text evidence="7">Lacks conserved residue(s) required for the propagation of feature annotation.</text>
</comment>
<keyword evidence="3 7" id="KW-0547">Nucleotide-binding</keyword>
<keyword evidence="4 7" id="KW-0067">ATP-binding</keyword>
<dbReference type="GO" id="GO:0006310">
    <property type="term" value="P:DNA recombination"/>
    <property type="evidence" value="ECO:0007669"/>
    <property type="project" value="UniProtKB-UniRule"/>
</dbReference>
<dbReference type="CDD" id="cd00983">
    <property type="entry name" value="RecA"/>
    <property type="match status" value="1"/>
</dbReference>
<dbReference type="InterPro" id="IPR027417">
    <property type="entry name" value="P-loop_NTPase"/>
</dbReference>
<dbReference type="PROSITE" id="PS50163">
    <property type="entry name" value="RECA_3"/>
    <property type="match status" value="1"/>
</dbReference>
<dbReference type="GO" id="GO:0009432">
    <property type="term" value="P:SOS response"/>
    <property type="evidence" value="ECO:0007669"/>
    <property type="project" value="UniProtKB-UniRule"/>
</dbReference>
<comment type="function">
    <text evidence="7">Can catalyze the hydrolysis of ATP in the presence of single-stranded DNA, the ATP-dependent uptake of single-stranded DNA by duplex DNA, and the ATP-dependent hybridization of homologous single-stranded DNAs. It interacts with LexA causing its activation and leading to its autocatalytic cleavage.</text>
</comment>
<feature type="domain" description="RecA family profile 1" evidence="10">
    <location>
        <begin position="49"/>
        <end position="208"/>
    </location>
</feature>
<dbReference type="SUPFAM" id="SSF54752">
    <property type="entry name" value="RecA protein, C-terminal domain"/>
    <property type="match status" value="1"/>
</dbReference>
<dbReference type="InterPro" id="IPR049261">
    <property type="entry name" value="RecA-like_C"/>
</dbReference>
<evidence type="ECO:0000313" key="13">
    <source>
        <dbReference type="Proteomes" id="UP000051297"/>
    </source>
</evidence>
<dbReference type="PANTHER" id="PTHR45900:SF1">
    <property type="entry name" value="MITOCHONDRIAL DNA REPAIR PROTEIN RECA HOMOLOG-RELATED"/>
    <property type="match status" value="1"/>
</dbReference>
<dbReference type="STRING" id="1576480.XU08_C0001G0079"/>
<comment type="similarity">
    <text evidence="1 7 9">Belongs to the RecA family.</text>
</comment>
<sequence length="340" mass="36489">MPKASEKTTESPSSGKTRALESAIEQIEKSFGRGSIMKLGESIASHAGRVAAISTGSLGLDIALGIGGVPKGRVTEIFGPEASGKTTLVLNIIAQVQKAGGTAAFIDAEHALDPDYSKKLGVNVDDLLLSQPDTGEQALQIAETLVRSGAVDLVAIDSVAALTPQAEIEGEMGDLHLGRQARLMSQALRKLAGILSKTNCTMVFTNQIRQKIGVLFGNPETTPGGLALKFYSSVRLDIRRIATLKKGEEAVGSRVRVKVVKNKVAPPFRQAEFDLIFNEGIDRVGEIVDWGEKLEVLSKTGTWYEFKGKKLGQGRDATREMFVKDSKLSSQVEEAIREKV</sequence>
<evidence type="ECO:0000256" key="9">
    <source>
        <dbReference type="RuleBase" id="RU004527"/>
    </source>
</evidence>
<dbReference type="PROSITE" id="PS50162">
    <property type="entry name" value="RECA_2"/>
    <property type="match status" value="1"/>
</dbReference>
<keyword evidence="7" id="KW-0963">Cytoplasm</keyword>
<organism evidence="12 13">
    <name type="scientific">candidate division WWE3 bacterium CSP1-7</name>
    <dbReference type="NCBI Taxonomy" id="1576480"/>
    <lineage>
        <taxon>Bacteria</taxon>
        <taxon>Katanobacteria</taxon>
    </lineage>
</organism>
<reference evidence="12 13" key="1">
    <citation type="submission" date="2015-05" db="EMBL/GenBank/DDBJ databases">
        <title>Critical biogeochemical functions in the subsurface are associated with bacteria from new phyla and little studied lineages.</title>
        <authorList>
            <person name="Hug L.A."/>
            <person name="Thomas B.C."/>
            <person name="Sharon I."/>
            <person name="Brown C.T."/>
            <person name="Sharma R."/>
            <person name="Hettich R.L."/>
            <person name="Wilkins M.J."/>
            <person name="Williams K.H."/>
            <person name="Singh A."/>
            <person name="Banfield J.F."/>
        </authorList>
    </citation>
    <scope>NUCLEOTIDE SEQUENCE [LARGE SCALE GENOMIC DNA]</scope>
    <source>
        <strain evidence="12">CSP1-7</strain>
    </source>
</reference>
<dbReference type="InterPro" id="IPR049428">
    <property type="entry name" value="RecA-like_N"/>
</dbReference>
<dbReference type="InterPro" id="IPR020584">
    <property type="entry name" value="DNA_recomb/repair_RecA_CS"/>
</dbReference>
<keyword evidence="5 7" id="KW-0238">DNA-binding</keyword>
<evidence type="ECO:0000256" key="2">
    <source>
        <dbReference type="ARBA" id="ARBA00015553"/>
    </source>
</evidence>
<dbReference type="GO" id="GO:0006281">
    <property type="term" value="P:DNA repair"/>
    <property type="evidence" value="ECO:0007669"/>
    <property type="project" value="UniProtKB-UniRule"/>
</dbReference>
<accession>A0A0T5ZY32</accession>
<dbReference type="HAMAP" id="MF_00268">
    <property type="entry name" value="RecA"/>
    <property type="match status" value="1"/>
</dbReference>
<dbReference type="GO" id="GO:0003697">
    <property type="term" value="F:single-stranded DNA binding"/>
    <property type="evidence" value="ECO:0007669"/>
    <property type="project" value="UniProtKB-UniRule"/>
</dbReference>
<dbReference type="Pfam" id="PF21096">
    <property type="entry name" value="RecA_C"/>
    <property type="match status" value="1"/>
</dbReference>
<feature type="domain" description="RecA family profile 2" evidence="11">
    <location>
        <begin position="213"/>
        <end position="286"/>
    </location>
</feature>
<dbReference type="Pfam" id="PF00154">
    <property type="entry name" value="RecA_N"/>
    <property type="match status" value="1"/>
</dbReference>
<evidence type="ECO:0000256" key="3">
    <source>
        <dbReference type="ARBA" id="ARBA00022741"/>
    </source>
</evidence>
<keyword evidence="6 7" id="KW-0233">DNA recombination</keyword>
<dbReference type="GO" id="GO:0005524">
    <property type="term" value="F:ATP binding"/>
    <property type="evidence" value="ECO:0007669"/>
    <property type="project" value="UniProtKB-UniRule"/>
</dbReference>
<evidence type="ECO:0000256" key="4">
    <source>
        <dbReference type="ARBA" id="ARBA00022840"/>
    </source>
</evidence>
<dbReference type="GO" id="GO:0140664">
    <property type="term" value="F:ATP-dependent DNA damage sensor activity"/>
    <property type="evidence" value="ECO:0007669"/>
    <property type="project" value="InterPro"/>
</dbReference>
<dbReference type="InterPro" id="IPR003593">
    <property type="entry name" value="AAA+_ATPase"/>
</dbReference>
<evidence type="ECO:0000256" key="1">
    <source>
        <dbReference type="ARBA" id="ARBA00009391"/>
    </source>
</evidence>
<comment type="subcellular location">
    <subcellularLocation>
        <location evidence="7">Cytoplasm</location>
    </subcellularLocation>
</comment>
<evidence type="ECO:0000259" key="11">
    <source>
        <dbReference type="PROSITE" id="PS50163"/>
    </source>
</evidence>
<dbReference type="InterPro" id="IPR020588">
    <property type="entry name" value="RecA_ATP-bd"/>
</dbReference>
<dbReference type="InterPro" id="IPR023400">
    <property type="entry name" value="RecA_C_sf"/>
</dbReference>
<evidence type="ECO:0000256" key="5">
    <source>
        <dbReference type="ARBA" id="ARBA00023125"/>
    </source>
</evidence>
<dbReference type="AlphaFoldDB" id="A0A0T5ZY32"/>
<keyword evidence="7 8" id="KW-0234">DNA repair</keyword>
<protein>
    <recommendedName>
        <fullName evidence="2 7">Protein RecA</fullName>
    </recommendedName>
    <alternativeName>
        <fullName evidence="7 8">Recombinase A</fullName>
    </alternativeName>
</protein>